<dbReference type="RefSeq" id="WP_113952606.1">
    <property type="nucleotide sequence ID" value="NZ_QNRT01000001.1"/>
</dbReference>
<proteinExistence type="predicted"/>
<sequence length="153" mass="17052">MKITKLAALAIILCFMSGCATAPKFNVIDDPSSPYTFDVFSKDGYIFDGTMMLTWIEAKAALVSSSRGCTHFRKLSHDTKMKANYWTGGVNSRSSAIYECVDITKTKAVKTSNDTITISDGENIGASHRIYNDIKPVLFRHRDLIARIRKESE</sequence>
<organism evidence="2 3">
    <name type="scientific">Arenicella xantha</name>
    <dbReference type="NCBI Taxonomy" id="644221"/>
    <lineage>
        <taxon>Bacteria</taxon>
        <taxon>Pseudomonadati</taxon>
        <taxon>Pseudomonadota</taxon>
        <taxon>Gammaproteobacteria</taxon>
        <taxon>Arenicellales</taxon>
        <taxon>Arenicellaceae</taxon>
        <taxon>Arenicella</taxon>
    </lineage>
</organism>
<reference evidence="2 3" key="1">
    <citation type="submission" date="2018-06" db="EMBL/GenBank/DDBJ databases">
        <title>Genomic Encyclopedia of Type Strains, Phase IV (KMG-IV): sequencing the most valuable type-strain genomes for metagenomic binning, comparative biology and taxonomic classification.</title>
        <authorList>
            <person name="Goeker M."/>
        </authorList>
    </citation>
    <scope>NUCLEOTIDE SEQUENCE [LARGE SCALE GENOMIC DNA]</scope>
    <source>
        <strain evidence="2 3">DSM 24032</strain>
    </source>
</reference>
<keyword evidence="3" id="KW-1185">Reference proteome</keyword>
<name>A0A395JN60_9GAMM</name>
<dbReference type="PROSITE" id="PS51257">
    <property type="entry name" value="PROKAR_LIPOPROTEIN"/>
    <property type="match status" value="1"/>
</dbReference>
<keyword evidence="1" id="KW-0732">Signal</keyword>
<accession>A0A395JN60</accession>
<evidence type="ECO:0000256" key="1">
    <source>
        <dbReference type="SAM" id="SignalP"/>
    </source>
</evidence>
<feature type="chain" id="PRO_5017415721" description="Lipoprotein" evidence="1">
    <location>
        <begin position="23"/>
        <end position="153"/>
    </location>
</feature>
<dbReference type="EMBL" id="QNRT01000001">
    <property type="protein sequence ID" value="RBP52999.1"/>
    <property type="molecule type" value="Genomic_DNA"/>
</dbReference>
<dbReference type="Proteomes" id="UP000253083">
    <property type="component" value="Unassembled WGS sequence"/>
</dbReference>
<dbReference type="AlphaFoldDB" id="A0A395JN60"/>
<dbReference type="InParanoid" id="A0A395JN60"/>
<comment type="caution">
    <text evidence="2">The sequence shown here is derived from an EMBL/GenBank/DDBJ whole genome shotgun (WGS) entry which is preliminary data.</text>
</comment>
<evidence type="ECO:0000313" key="2">
    <source>
        <dbReference type="EMBL" id="RBP52999.1"/>
    </source>
</evidence>
<gene>
    <name evidence="2" type="ORF">DFR28_101383</name>
</gene>
<evidence type="ECO:0000313" key="3">
    <source>
        <dbReference type="Proteomes" id="UP000253083"/>
    </source>
</evidence>
<feature type="signal peptide" evidence="1">
    <location>
        <begin position="1"/>
        <end position="22"/>
    </location>
</feature>
<protein>
    <recommendedName>
        <fullName evidence="4">Lipoprotein</fullName>
    </recommendedName>
</protein>
<evidence type="ECO:0008006" key="4">
    <source>
        <dbReference type="Google" id="ProtNLM"/>
    </source>
</evidence>